<feature type="region of interest" description="Disordered" evidence="2">
    <location>
        <begin position="114"/>
        <end position="169"/>
    </location>
</feature>
<sequence>MSSETSFEKDSTRKKQKVFRWKRHHNILLLKEVLSLEPYRFNKGSKERGEIWNQIASNLNGIPDSGLNTTQRGVRTQYDKRTEDFVKKEREEKKATGIDADYDELDQLLNDTYERASDAAADRARQAEEKEKAACDEKQQAEDIRTQAMERQEKKKPNKRKSTVLKELLEEGRKSKNDIEMKRMALEEQRLQVDKERHTFFENVATKQQQGLTAESTNTSTGAATVDDENALRKPTTTAGVPTTATKGNG</sequence>
<keyword evidence="4" id="KW-1185">Reference proteome</keyword>
<accession>A0ABN8S6A8</accession>
<gene>
    <name evidence="3" type="ORF">PLOB_00034555</name>
</gene>
<comment type="caution">
    <text evidence="3">The sequence shown here is derived from an EMBL/GenBank/DDBJ whole genome shotgun (WGS) entry which is preliminary data.</text>
</comment>
<feature type="compositionally biased region" description="Polar residues" evidence="2">
    <location>
        <begin position="205"/>
        <end position="223"/>
    </location>
</feature>
<feature type="compositionally biased region" description="Low complexity" evidence="2">
    <location>
        <begin position="234"/>
        <end position="250"/>
    </location>
</feature>
<evidence type="ECO:0000313" key="3">
    <source>
        <dbReference type="EMBL" id="CAH3186291.1"/>
    </source>
</evidence>
<dbReference type="PANTHER" id="PTHR33309:SF1">
    <property type="entry name" value="MYB_SANT-LIKE DNA-BINDING DOMAIN-CONTAINING PROTEIN"/>
    <property type="match status" value="1"/>
</dbReference>
<evidence type="ECO:0000256" key="1">
    <source>
        <dbReference type="SAM" id="Coils"/>
    </source>
</evidence>
<feature type="coiled-coil region" evidence="1">
    <location>
        <begin position="169"/>
        <end position="196"/>
    </location>
</feature>
<dbReference type="PANTHER" id="PTHR33309">
    <property type="entry name" value="KERATIN, ULTRA HIGH-SULFUR MATRIX PROTEIN-LIKE"/>
    <property type="match status" value="1"/>
</dbReference>
<evidence type="ECO:0000313" key="4">
    <source>
        <dbReference type="Proteomes" id="UP001159405"/>
    </source>
</evidence>
<feature type="compositionally biased region" description="Basic and acidic residues" evidence="2">
    <location>
        <begin position="114"/>
        <end position="155"/>
    </location>
</feature>
<organism evidence="3 4">
    <name type="scientific">Porites lobata</name>
    <dbReference type="NCBI Taxonomy" id="104759"/>
    <lineage>
        <taxon>Eukaryota</taxon>
        <taxon>Metazoa</taxon>
        <taxon>Cnidaria</taxon>
        <taxon>Anthozoa</taxon>
        <taxon>Hexacorallia</taxon>
        <taxon>Scleractinia</taxon>
        <taxon>Fungiina</taxon>
        <taxon>Poritidae</taxon>
        <taxon>Porites</taxon>
    </lineage>
</organism>
<reference evidence="3 4" key="1">
    <citation type="submission" date="2022-05" db="EMBL/GenBank/DDBJ databases">
        <authorList>
            <consortium name="Genoscope - CEA"/>
            <person name="William W."/>
        </authorList>
    </citation>
    <scope>NUCLEOTIDE SEQUENCE [LARGE SCALE GENOMIC DNA]</scope>
</reference>
<dbReference type="Proteomes" id="UP001159405">
    <property type="component" value="Unassembled WGS sequence"/>
</dbReference>
<keyword evidence="1" id="KW-0175">Coiled coil</keyword>
<protein>
    <submittedName>
        <fullName evidence="3">Uncharacterized protein</fullName>
    </submittedName>
</protein>
<proteinExistence type="predicted"/>
<name>A0ABN8S6A8_9CNID</name>
<evidence type="ECO:0000256" key="2">
    <source>
        <dbReference type="SAM" id="MobiDB-lite"/>
    </source>
</evidence>
<feature type="region of interest" description="Disordered" evidence="2">
    <location>
        <begin position="205"/>
        <end position="250"/>
    </location>
</feature>
<dbReference type="EMBL" id="CALNXK010000473">
    <property type="protein sequence ID" value="CAH3186291.1"/>
    <property type="molecule type" value="Genomic_DNA"/>
</dbReference>